<sequence length="321" mass="34472">MAEQPTVNRQVLGSSPSEGASLNGQGVVTVASYSFTRSWQNLPVAARIIRLFLGVTFIYGGWNKATDPGFLNPKSPSYIGAQISSYLETSPIAFLLENMVDNATAVGWMIILTEFAIGIATLSGIALQLASLGGFFISITLWLTATWTVRPYFLGSDTAYAILWLALFFLVRQNTKGRHVTALIPNLRDRREVMRIFGVAAASVAAVFLGRRFPASNPTPEAGAAIIKVADFPIGSTKEFTAFDGTPAVLFRTKAGVFAYSSVCTHQGCTVNYDATNNLLICPCHNAQFDPTNDASVISGPTKIALPKIKVAILGINIVQI</sequence>
<evidence type="ECO:0000256" key="6">
    <source>
        <dbReference type="SAM" id="MobiDB-lite"/>
    </source>
</evidence>
<feature type="transmembrane region" description="Helical" evidence="7">
    <location>
        <begin position="192"/>
        <end position="210"/>
    </location>
</feature>
<evidence type="ECO:0000256" key="3">
    <source>
        <dbReference type="ARBA" id="ARBA00023004"/>
    </source>
</evidence>
<feature type="transmembrane region" description="Helical" evidence="7">
    <location>
        <begin position="153"/>
        <end position="171"/>
    </location>
</feature>
<dbReference type="InterPro" id="IPR005805">
    <property type="entry name" value="Rieske_Fe-S_prot_C"/>
</dbReference>
<evidence type="ECO:0000256" key="2">
    <source>
        <dbReference type="ARBA" id="ARBA00022723"/>
    </source>
</evidence>
<keyword evidence="3" id="KW-0408">Iron</keyword>
<keyword evidence="7" id="KW-0472">Membrane</keyword>
<dbReference type="PRINTS" id="PR00162">
    <property type="entry name" value="RIESKE"/>
</dbReference>
<dbReference type="AlphaFoldDB" id="A0A094NYI2"/>
<evidence type="ECO:0000256" key="1">
    <source>
        <dbReference type="ARBA" id="ARBA00022714"/>
    </source>
</evidence>
<keyword evidence="7" id="KW-1133">Transmembrane helix</keyword>
<feature type="transmembrane region" description="Helical" evidence="7">
    <location>
        <begin position="44"/>
        <end position="62"/>
    </location>
</feature>
<keyword evidence="4" id="KW-0411">Iron-sulfur</keyword>
<dbReference type="GO" id="GO:0046872">
    <property type="term" value="F:metal ion binding"/>
    <property type="evidence" value="ECO:0007669"/>
    <property type="project" value="UniProtKB-KW"/>
</dbReference>
<keyword evidence="1" id="KW-0001">2Fe-2S</keyword>
<dbReference type="Pfam" id="PF00355">
    <property type="entry name" value="Rieske"/>
    <property type="match status" value="1"/>
</dbReference>
<dbReference type="GO" id="GO:0051537">
    <property type="term" value="F:2 iron, 2 sulfur cluster binding"/>
    <property type="evidence" value="ECO:0007669"/>
    <property type="project" value="UniProtKB-KW"/>
</dbReference>
<feature type="region of interest" description="Disordered" evidence="6">
    <location>
        <begin position="1"/>
        <end position="21"/>
    </location>
</feature>
<dbReference type="InterPro" id="IPR017941">
    <property type="entry name" value="Rieske_2Fe-2S"/>
</dbReference>
<evidence type="ECO:0000256" key="5">
    <source>
        <dbReference type="ARBA" id="ARBA00023157"/>
    </source>
</evidence>
<comment type="caution">
    <text evidence="9">The sequence shown here is derived from an EMBL/GenBank/DDBJ whole genome shotgun (WGS) entry which is preliminary data.</text>
</comment>
<evidence type="ECO:0000256" key="7">
    <source>
        <dbReference type="SAM" id="Phobius"/>
    </source>
</evidence>
<evidence type="ECO:0000313" key="9">
    <source>
        <dbReference type="EMBL" id="KGA03537.1"/>
    </source>
</evidence>
<name>A0A094NYI2_9ZZZZ</name>
<gene>
    <name evidence="9" type="ORF">GM49_1520</name>
</gene>
<dbReference type="PANTHER" id="PTHR39157">
    <property type="entry name" value="INTEGRAL MEMBRANE PROTEIN-RELATED"/>
    <property type="match status" value="1"/>
</dbReference>
<dbReference type="CDD" id="cd03467">
    <property type="entry name" value="Rieske"/>
    <property type="match status" value="1"/>
</dbReference>
<feature type="transmembrane region" description="Helical" evidence="7">
    <location>
        <begin position="105"/>
        <end position="122"/>
    </location>
</feature>
<dbReference type="InterPro" id="IPR007301">
    <property type="entry name" value="DoxD"/>
</dbReference>
<protein>
    <recommendedName>
        <fullName evidence="8">Rieske domain-containing protein</fullName>
    </recommendedName>
</protein>
<organism evidence="9">
    <name type="scientific">freshwater metagenome</name>
    <dbReference type="NCBI Taxonomy" id="449393"/>
    <lineage>
        <taxon>unclassified sequences</taxon>
        <taxon>metagenomes</taxon>
        <taxon>ecological metagenomes</taxon>
    </lineage>
</organism>
<feature type="domain" description="Rieske" evidence="8">
    <location>
        <begin position="224"/>
        <end position="320"/>
    </location>
</feature>
<evidence type="ECO:0000256" key="4">
    <source>
        <dbReference type="ARBA" id="ARBA00023014"/>
    </source>
</evidence>
<proteinExistence type="predicted"/>
<accession>A0A094NYI2</accession>
<evidence type="ECO:0000259" key="8">
    <source>
        <dbReference type="PROSITE" id="PS51296"/>
    </source>
</evidence>
<dbReference type="GO" id="GO:0016020">
    <property type="term" value="C:membrane"/>
    <property type="evidence" value="ECO:0007669"/>
    <property type="project" value="InterPro"/>
</dbReference>
<keyword evidence="2" id="KW-0479">Metal-binding</keyword>
<keyword evidence="7" id="KW-0812">Transmembrane</keyword>
<dbReference type="PANTHER" id="PTHR39157:SF1">
    <property type="entry name" value="DOXX FAMILY PROTEIN"/>
    <property type="match status" value="1"/>
</dbReference>
<dbReference type="Pfam" id="PF04173">
    <property type="entry name" value="DoxD"/>
    <property type="match status" value="1"/>
</dbReference>
<dbReference type="SUPFAM" id="SSF50022">
    <property type="entry name" value="ISP domain"/>
    <property type="match status" value="1"/>
</dbReference>
<dbReference type="EMBL" id="JNSJ01000012">
    <property type="protein sequence ID" value="KGA03537.1"/>
    <property type="molecule type" value="Genomic_DNA"/>
</dbReference>
<dbReference type="Gene3D" id="2.102.10.10">
    <property type="entry name" value="Rieske [2Fe-2S] iron-sulphur domain"/>
    <property type="match status" value="1"/>
</dbReference>
<feature type="transmembrane region" description="Helical" evidence="7">
    <location>
        <begin position="129"/>
        <end position="147"/>
    </location>
</feature>
<keyword evidence="5" id="KW-1015">Disulfide bond</keyword>
<reference evidence="9" key="1">
    <citation type="submission" date="2014-05" db="EMBL/GenBank/DDBJ databases">
        <title>Key roles for freshwater Actinobacteria revealed by deep metagenomic sequencing.</title>
        <authorList>
            <person name="Ghai R."/>
            <person name="Mizuno C.M."/>
            <person name="Picazo A."/>
            <person name="Camacho A."/>
            <person name="Rodriguez-Valera F."/>
        </authorList>
    </citation>
    <scope>NUCLEOTIDE SEQUENCE</scope>
</reference>
<dbReference type="InterPro" id="IPR036922">
    <property type="entry name" value="Rieske_2Fe-2S_sf"/>
</dbReference>
<dbReference type="PROSITE" id="PS51296">
    <property type="entry name" value="RIESKE"/>
    <property type="match status" value="1"/>
</dbReference>